<keyword evidence="2" id="KW-1185">Reference proteome</keyword>
<organism evidence="1 2">
    <name type="scientific">Photorhabdus tasmaniensis</name>
    <dbReference type="NCBI Taxonomy" id="1004159"/>
    <lineage>
        <taxon>Bacteria</taxon>
        <taxon>Pseudomonadati</taxon>
        <taxon>Pseudomonadota</taxon>
        <taxon>Gammaproteobacteria</taxon>
        <taxon>Enterobacterales</taxon>
        <taxon>Morganellaceae</taxon>
        <taxon>Photorhabdus</taxon>
    </lineage>
</organism>
<name>A0ABX0GQE2_9GAMM</name>
<accession>A0ABX0GQE2</accession>
<dbReference type="RefSeq" id="WP_133812832.1">
    <property type="nucleotide sequence ID" value="NZ_CAWPIF010000117.1"/>
</dbReference>
<proteinExistence type="predicted"/>
<dbReference type="EMBL" id="PUJU01000117">
    <property type="protein sequence ID" value="NHB90427.1"/>
    <property type="molecule type" value="Genomic_DNA"/>
</dbReference>
<sequence>MPVDVTGSRDFDLITGQKTYGLAPHVQFVAAVIKDDRRGCVVHHFLLVTSCTQVPVSLLVTESIKSPAPFAIAGRRRYSGPNRTKTE</sequence>
<dbReference type="Proteomes" id="UP000697802">
    <property type="component" value="Unassembled WGS sequence"/>
</dbReference>
<gene>
    <name evidence="1" type="ORF">C5471_23195</name>
</gene>
<evidence type="ECO:0000313" key="1">
    <source>
        <dbReference type="EMBL" id="NHB90427.1"/>
    </source>
</evidence>
<protein>
    <submittedName>
        <fullName evidence="1">Uncharacterized protein</fullName>
    </submittedName>
</protein>
<reference evidence="1 2" key="1">
    <citation type="submission" date="2018-02" db="EMBL/GenBank/DDBJ databases">
        <authorList>
            <person name="Machado R.A."/>
        </authorList>
    </citation>
    <scope>NUCLEOTIDE SEQUENCE [LARGE SCALE GENOMIC DNA]</scope>
    <source>
        <strain evidence="1 2">T327</strain>
    </source>
</reference>
<evidence type="ECO:0000313" key="2">
    <source>
        <dbReference type="Proteomes" id="UP000697802"/>
    </source>
</evidence>
<comment type="caution">
    <text evidence="1">The sequence shown here is derived from an EMBL/GenBank/DDBJ whole genome shotgun (WGS) entry which is preliminary data.</text>
</comment>